<dbReference type="Proteomes" id="UP000276254">
    <property type="component" value="Chromosome"/>
</dbReference>
<dbReference type="AlphaFoldDB" id="A0A494T9D4"/>
<evidence type="ECO:0000313" key="1">
    <source>
        <dbReference type="EMBL" id="AYJ85560.1"/>
    </source>
</evidence>
<keyword evidence="2" id="KW-1185">Reference proteome</keyword>
<evidence type="ECO:0000313" key="2">
    <source>
        <dbReference type="Proteomes" id="UP000276254"/>
    </source>
</evidence>
<accession>A0A494T9D4</accession>
<dbReference type="OrthoDB" id="7596679at2"/>
<dbReference type="RefSeq" id="WP_121152185.1">
    <property type="nucleotide sequence ID" value="NZ_CP032829.1"/>
</dbReference>
<reference evidence="1 2" key="1">
    <citation type="submission" date="2018-09" db="EMBL/GenBank/DDBJ databases">
        <title>Sphingomonas peninsula sp. nov., isolated from fildes peninsula, Antarctic soil.</title>
        <authorList>
            <person name="Yingchao G."/>
        </authorList>
    </citation>
    <scope>NUCLEOTIDE SEQUENCE [LARGE SCALE GENOMIC DNA]</scope>
    <source>
        <strain evidence="1 2">YZ-8</strain>
    </source>
</reference>
<dbReference type="KEGG" id="spha:D3Y57_05665"/>
<organism evidence="1 2">
    <name type="scientific">Sphingomonas paeninsulae</name>
    <dbReference type="NCBI Taxonomy" id="2319844"/>
    <lineage>
        <taxon>Bacteria</taxon>
        <taxon>Pseudomonadati</taxon>
        <taxon>Pseudomonadota</taxon>
        <taxon>Alphaproteobacteria</taxon>
        <taxon>Sphingomonadales</taxon>
        <taxon>Sphingomonadaceae</taxon>
        <taxon>Sphingomonas</taxon>
    </lineage>
</organism>
<protein>
    <submittedName>
        <fullName evidence="1">Uncharacterized protein</fullName>
    </submittedName>
</protein>
<sequence>MDNIFQAQRIAIADLCNPMEQVVRHKKFIDCEILGPANILIINQGTGKLVANSFSKFDAVIIANDAVPSSAIAFLDCDFERCTFYNVVLLFQESASENANNLINGMHWITPVPASFKRTPTVLPNDASSSVAKKWKLPWSR</sequence>
<name>A0A494T9D4_SPHPE</name>
<proteinExistence type="predicted"/>
<gene>
    <name evidence="1" type="ORF">D3Y57_05665</name>
</gene>
<dbReference type="EMBL" id="CP032829">
    <property type="protein sequence ID" value="AYJ85560.1"/>
    <property type="molecule type" value="Genomic_DNA"/>
</dbReference>